<dbReference type="AlphaFoldDB" id="A0A084B723"/>
<feature type="transmembrane region" description="Helical" evidence="9">
    <location>
        <begin position="353"/>
        <end position="371"/>
    </location>
</feature>
<feature type="transmembrane region" description="Helical" evidence="9">
    <location>
        <begin position="300"/>
        <end position="317"/>
    </location>
</feature>
<comment type="similarity">
    <text evidence="3">Belongs to the TPT transporter family. SLC35D subfamily.</text>
</comment>
<gene>
    <name evidence="11" type="ORF">S7711_01466</name>
</gene>
<evidence type="ECO:0000256" key="9">
    <source>
        <dbReference type="SAM" id="Phobius"/>
    </source>
</evidence>
<evidence type="ECO:0000259" key="10">
    <source>
        <dbReference type="Pfam" id="PF03151"/>
    </source>
</evidence>
<evidence type="ECO:0000256" key="8">
    <source>
        <dbReference type="SAM" id="MobiDB-lite"/>
    </source>
</evidence>
<comment type="subunit">
    <text evidence="4">Homooligomer.</text>
</comment>
<name>A0A084B723_STACB</name>
<evidence type="ECO:0000313" key="12">
    <source>
        <dbReference type="Proteomes" id="UP000028045"/>
    </source>
</evidence>
<dbReference type="HOGENOM" id="CLU_022332_0_2_1"/>
<evidence type="ECO:0000256" key="7">
    <source>
        <dbReference type="ARBA" id="ARBA00023136"/>
    </source>
</evidence>
<feature type="domain" description="Sugar phosphate transporter" evidence="10">
    <location>
        <begin position="28"/>
        <end position="316"/>
    </location>
</feature>
<reference evidence="11 12" key="1">
    <citation type="journal article" date="2014" name="BMC Genomics">
        <title>Comparative genome sequencing reveals chemotype-specific gene clusters in the toxigenic black mold Stachybotrys.</title>
        <authorList>
            <person name="Semeiks J."/>
            <person name="Borek D."/>
            <person name="Otwinowski Z."/>
            <person name="Grishin N.V."/>
        </authorList>
    </citation>
    <scope>NUCLEOTIDE SEQUENCE [LARGE SCALE GENOMIC DNA]</scope>
    <source>
        <strain evidence="12">CBS 109288 / IBT 7711</strain>
    </source>
</reference>
<dbReference type="OrthoDB" id="6418713at2759"/>
<feature type="transmembrane region" description="Helical" evidence="9">
    <location>
        <begin position="244"/>
        <end position="266"/>
    </location>
</feature>
<evidence type="ECO:0000256" key="2">
    <source>
        <dbReference type="ARBA" id="ARBA00004477"/>
    </source>
</evidence>
<keyword evidence="5 9" id="KW-0812">Transmembrane</keyword>
<comment type="function">
    <text evidence="1">Involved in the import of GDP-mannose from the cytoplasm into the Golgi lumen.</text>
</comment>
<evidence type="ECO:0000256" key="4">
    <source>
        <dbReference type="ARBA" id="ARBA00011182"/>
    </source>
</evidence>
<sequence>MANSSNHSDTELPVTDKPEPKPKGMHPALYILNWILFSNLTILFNKWLIDSAGFRYPILLTTWHLIFATAATQLLARFTTLLDSRRTLPITGRFYLRTIVPIGFCYSGSLVCSNVVYLYLSVAFIQMLKAASPVAVLFCSWIWRVADPSLNKFLNILVIVFGVGLASAGEVEFSMVGFLYQVAGTIFEAIRLVMIQVMLSSEGMKMDPLVSLYYYAPVCAVMNLIVAIPTEIPKFMVEDLAKAGYGMLLLNAIVAFMLNIASVFLIGKTSGLVMTLTGILKNILLVVISVMIWNTRITGLQTLGYAVALAGLTYYSLGYDQLEKGWTTSKIWASKMWHSELPQGGLAVGTRRFIIIGLASITTLILAGGLLHGTGVAGKGVDLVHSWLDTGDTD</sequence>
<organism evidence="11 12">
    <name type="scientific">Stachybotrys chartarum (strain CBS 109288 / IBT 7711)</name>
    <name type="common">Toxic black mold</name>
    <name type="synonym">Stilbospora chartarum</name>
    <dbReference type="NCBI Taxonomy" id="1280523"/>
    <lineage>
        <taxon>Eukaryota</taxon>
        <taxon>Fungi</taxon>
        <taxon>Dikarya</taxon>
        <taxon>Ascomycota</taxon>
        <taxon>Pezizomycotina</taxon>
        <taxon>Sordariomycetes</taxon>
        <taxon>Hypocreomycetidae</taxon>
        <taxon>Hypocreales</taxon>
        <taxon>Stachybotryaceae</taxon>
        <taxon>Stachybotrys</taxon>
    </lineage>
</organism>
<proteinExistence type="inferred from homology"/>
<feature type="transmembrane region" description="Helical" evidence="9">
    <location>
        <begin position="28"/>
        <end position="49"/>
    </location>
</feature>
<feature type="transmembrane region" description="Helical" evidence="9">
    <location>
        <begin position="56"/>
        <end position="78"/>
    </location>
</feature>
<feature type="transmembrane region" description="Helical" evidence="9">
    <location>
        <begin position="98"/>
        <end position="120"/>
    </location>
</feature>
<dbReference type="Proteomes" id="UP000028045">
    <property type="component" value="Unassembled WGS sequence"/>
</dbReference>
<dbReference type="GO" id="GO:0005789">
    <property type="term" value="C:endoplasmic reticulum membrane"/>
    <property type="evidence" value="ECO:0007669"/>
    <property type="project" value="UniProtKB-SubCell"/>
</dbReference>
<feature type="transmembrane region" description="Helical" evidence="9">
    <location>
        <begin position="212"/>
        <end position="232"/>
    </location>
</feature>
<feature type="transmembrane region" description="Helical" evidence="9">
    <location>
        <begin position="178"/>
        <end position="200"/>
    </location>
</feature>
<keyword evidence="12" id="KW-1185">Reference proteome</keyword>
<dbReference type="PANTHER" id="PTHR11132">
    <property type="entry name" value="SOLUTE CARRIER FAMILY 35"/>
    <property type="match status" value="1"/>
</dbReference>
<feature type="transmembrane region" description="Helical" evidence="9">
    <location>
        <begin position="272"/>
        <end position="293"/>
    </location>
</feature>
<evidence type="ECO:0000256" key="1">
    <source>
        <dbReference type="ARBA" id="ARBA00003420"/>
    </source>
</evidence>
<comment type="subcellular location">
    <subcellularLocation>
        <location evidence="2">Endoplasmic reticulum membrane</location>
        <topology evidence="2">Multi-pass membrane protein</topology>
    </subcellularLocation>
</comment>
<evidence type="ECO:0000256" key="3">
    <source>
        <dbReference type="ARBA" id="ARBA00010425"/>
    </source>
</evidence>
<feature type="compositionally biased region" description="Basic and acidic residues" evidence="8">
    <location>
        <begin position="8"/>
        <end position="20"/>
    </location>
</feature>
<dbReference type="InterPro" id="IPR004853">
    <property type="entry name" value="Sugar_P_trans_dom"/>
</dbReference>
<feature type="transmembrane region" description="Helical" evidence="9">
    <location>
        <begin position="152"/>
        <end position="171"/>
    </location>
</feature>
<evidence type="ECO:0000313" key="11">
    <source>
        <dbReference type="EMBL" id="KEY73352.1"/>
    </source>
</evidence>
<evidence type="ECO:0000256" key="6">
    <source>
        <dbReference type="ARBA" id="ARBA00022989"/>
    </source>
</evidence>
<evidence type="ECO:0000256" key="5">
    <source>
        <dbReference type="ARBA" id="ARBA00022692"/>
    </source>
</evidence>
<protein>
    <recommendedName>
        <fullName evidence="10">Sugar phosphate transporter domain-containing protein</fullName>
    </recommendedName>
</protein>
<feature type="region of interest" description="Disordered" evidence="8">
    <location>
        <begin position="1"/>
        <end position="20"/>
    </location>
</feature>
<dbReference type="InterPro" id="IPR050186">
    <property type="entry name" value="TPT_transporter"/>
</dbReference>
<dbReference type="Pfam" id="PF03151">
    <property type="entry name" value="TPT"/>
    <property type="match status" value="1"/>
</dbReference>
<keyword evidence="6 9" id="KW-1133">Transmembrane helix</keyword>
<keyword evidence="7 9" id="KW-0472">Membrane</keyword>
<accession>A0A084B723</accession>
<dbReference type="EMBL" id="KL647853">
    <property type="protein sequence ID" value="KEY73352.1"/>
    <property type="molecule type" value="Genomic_DNA"/>
</dbReference>